<dbReference type="STRING" id="1486859.SAMN05444273_101179"/>
<accession>A0A1M4ST07</accession>
<dbReference type="OrthoDB" id="7644395at2"/>
<evidence type="ECO:0008006" key="3">
    <source>
        <dbReference type="Google" id="ProtNLM"/>
    </source>
</evidence>
<evidence type="ECO:0000313" key="1">
    <source>
        <dbReference type="EMBL" id="SHE35305.1"/>
    </source>
</evidence>
<dbReference type="InterPro" id="IPR053745">
    <property type="entry name" value="Viral_Tail_Comp_sf"/>
</dbReference>
<protein>
    <recommendedName>
        <fullName evidence="3">Gene transfer agent protein</fullName>
    </recommendedName>
</protein>
<organism evidence="1 2">
    <name type="scientific">Litoreibacter ascidiaceicola</name>
    <dbReference type="NCBI Taxonomy" id="1486859"/>
    <lineage>
        <taxon>Bacteria</taxon>
        <taxon>Pseudomonadati</taxon>
        <taxon>Pseudomonadota</taxon>
        <taxon>Alphaproteobacteria</taxon>
        <taxon>Rhodobacterales</taxon>
        <taxon>Roseobacteraceae</taxon>
        <taxon>Litoreibacter</taxon>
    </lineage>
</organism>
<gene>
    <name evidence="1" type="ORF">SAMN05444273_101179</name>
</gene>
<sequence>MTYAVSASLQAAVYGALAGDTELSALVGGAVFDAEPAGSLPDLYVTLGPENVRAGSDGSGGGAVHEFVISVVTDAAGFSTAKQAGVSVCDVLIDAELALDRGRLVSCRFLKAKAARAERGNARRIDLTFRARVDDG</sequence>
<dbReference type="InterPro" id="IPR021508">
    <property type="entry name" value="Gp17-like"/>
</dbReference>
<proteinExistence type="predicted"/>
<reference evidence="2" key="1">
    <citation type="submission" date="2016-11" db="EMBL/GenBank/DDBJ databases">
        <authorList>
            <person name="Varghese N."/>
            <person name="Submissions S."/>
        </authorList>
    </citation>
    <scope>NUCLEOTIDE SEQUENCE [LARGE SCALE GENOMIC DNA]</scope>
    <source>
        <strain evidence="2">DSM 100566</strain>
    </source>
</reference>
<dbReference type="Gene3D" id="3.30.2000.30">
    <property type="match status" value="1"/>
</dbReference>
<keyword evidence="2" id="KW-1185">Reference proteome</keyword>
<dbReference type="Proteomes" id="UP000184144">
    <property type="component" value="Unassembled WGS sequence"/>
</dbReference>
<dbReference type="Pfam" id="PF11367">
    <property type="entry name" value="Tail_completion_gp17"/>
    <property type="match status" value="1"/>
</dbReference>
<dbReference type="EMBL" id="FQUV01000001">
    <property type="protein sequence ID" value="SHE35305.1"/>
    <property type="molecule type" value="Genomic_DNA"/>
</dbReference>
<dbReference type="RefSeq" id="WP_073139060.1">
    <property type="nucleotide sequence ID" value="NZ_FQUV01000001.1"/>
</dbReference>
<dbReference type="AlphaFoldDB" id="A0A1M4ST07"/>
<evidence type="ECO:0000313" key="2">
    <source>
        <dbReference type="Proteomes" id="UP000184144"/>
    </source>
</evidence>
<name>A0A1M4ST07_9RHOB</name>